<dbReference type="RefSeq" id="XP_038980207.1">
    <property type="nucleotide sequence ID" value="XM_039124279.1"/>
</dbReference>
<dbReference type="PANTHER" id="PTHR11247:SF1">
    <property type="entry name" value="DOLICHYLDIPHOSPHATASE 1"/>
    <property type="match status" value="1"/>
</dbReference>
<protein>
    <submittedName>
        <fullName evidence="9 10">Lipid phosphate phosphatase gamma isoform X1</fullName>
    </submittedName>
</protein>
<feature type="transmembrane region" description="Helical" evidence="6">
    <location>
        <begin position="241"/>
        <end position="261"/>
    </location>
</feature>
<organism evidence="8 9">
    <name type="scientific">Phoenix dactylifera</name>
    <name type="common">Date palm</name>
    <dbReference type="NCBI Taxonomy" id="42345"/>
    <lineage>
        <taxon>Eukaryota</taxon>
        <taxon>Viridiplantae</taxon>
        <taxon>Streptophyta</taxon>
        <taxon>Embryophyta</taxon>
        <taxon>Tracheophyta</taxon>
        <taxon>Spermatophyta</taxon>
        <taxon>Magnoliopsida</taxon>
        <taxon>Liliopsida</taxon>
        <taxon>Arecaceae</taxon>
        <taxon>Coryphoideae</taxon>
        <taxon>Phoeniceae</taxon>
        <taxon>Phoenix</taxon>
    </lineage>
</organism>
<dbReference type="Proteomes" id="UP000228380">
    <property type="component" value="Chromosome 3"/>
</dbReference>
<keyword evidence="2 6" id="KW-0812">Transmembrane</keyword>
<evidence type="ECO:0000256" key="1">
    <source>
        <dbReference type="ARBA" id="ARBA00004141"/>
    </source>
</evidence>
<dbReference type="CDD" id="cd03382">
    <property type="entry name" value="PAP2_dolichyldiphosphatase"/>
    <property type="match status" value="1"/>
</dbReference>
<feature type="domain" description="Phosphatidic acid phosphatase type 2/haloperoxidase" evidence="7">
    <location>
        <begin position="166"/>
        <end position="284"/>
    </location>
</feature>
<evidence type="ECO:0000313" key="9">
    <source>
        <dbReference type="RefSeq" id="XP_008793542.2"/>
    </source>
</evidence>
<dbReference type="InterPro" id="IPR039667">
    <property type="entry name" value="Dolichyldiphosphatase_PAP2"/>
</dbReference>
<evidence type="ECO:0000256" key="6">
    <source>
        <dbReference type="SAM" id="Phobius"/>
    </source>
</evidence>
<name>A0A8B7C7Y8_PHODC</name>
<evidence type="ECO:0000313" key="8">
    <source>
        <dbReference type="Proteomes" id="UP000228380"/>
    </source>
</evidence>
<evidence type="ECO:0000256" key="5">
    <source>
        <dbReference type="ARBA" id="ARBA00023136"/>
    </source>
</evidence>
<proteinExistence type="predicted"/>
<dbReference type="RefSeq" id="XP_008793542.2">
    <property type="nucleotide sequence ID" value="XM_008795320.4"/>
</dbReference>
<dbReference type="AlphaFoldDB" id="A0A8B7C7Y8"/>
<dbReference type="RefSeq" id="XP_008793559.2">
    <property type="nucleotide sequence ID" value="XM_008795337.4"/>
</dbReference>
<dbReference type="PANTHER" id="PTHR11247">
    <property type="entry name" value="PALMITOYL-PROTEIN THIOESTERASE/DOLICHYLDIPHOSPHATASE 1"/>
    <property type="match status" value="1"/>
</dbReference>
<dbReference type="Pfam" id="PF01569">
    <property type="entry name" value="PAP2"/>
    <property type="match status" value="1"/>
</dbReference>
<dbReference type="OrthoDB" id="302705at2759"/>
<dbReference type="Gene3D" id="1.20.144.10">
    <property type="entry name" value="Phosphatidic acid phosphatase type 2/haloperoxidase"/>
    <property type="match status" value="1"/>
</dbReference>
<dbReference type="SMART" id="SM00014">
    <property type="entry name" value="acidPPc"/>
    <property type="match status" value="1"/>
</dbReference>
<dbReference type="GO" id="GO:0008610">
    <property type="term" value="P:lipid biosynthetic process"/>
    <property type="evidence" value="ECO:0007669"/>
    <property type="project" value="TreeGrafter"/>
</dbReference>
<keyword evidence="4 6" id="KW-1133">Transmembrane helix</keyword>
<dbReference type="InterPro" id="IPR000326">
    <property type="entry name" value="PAP2/HPO"/>
</dbReference>
<reference evidence="8" key="1">
    <citation type="journal article" date="2019" name="Nat. Commun.">
        <title>Genome-wide association mapping of date palm fruit traits.</title>
        <authorList>
            <person name="Hazzouri K.M."/>
            <person name="Gros-Balthazard M."/>
            <person name="Flowers J.M."/>
            <person name="Copetti D."/>
            <person name="Lemansour A."/>
            <person name="Lebrun M."/>
            <person name="Masmoudi K."/>
            <person name="Ferrand S."/>
            <person name="Dhar M.I."/>
            <person name="Fresquez Z.A."/>
            <person name="Rosas U."/>
            <person name="Zhang J."/>
            <person name="Talag J."/>
            <person name="Lee S."/>
            <person name="Kudrna D."/>
            <person name="Powell R.F."/>
            <person name="Leitch I.J."/>
            <person name="Krueger R.R."/>
            <person name="Wing R.A."/>
            <person name="Amiri K.M.A."/>
            <person name="Purugganan M.D."/>
        </authorList>
    </citation>
    <scope>NUCLEOTIDE SEQUENCE [LARGE SCALE GENOMIC DNA]</scope>
    <source>
        <strain evidence="8">cv. Khalas</strain>
    </source>
</reference>
<feature type="transmembrane region" description="Helical" evidence="6">
    <location>
        <begin position="215"/>
        <end position="234"/>
    </location>
</feature>
<keyword evidence="5 6" id="KW-0472">Membrane</keyword>
<keyword evidence="3" id="KW-0378">Hydrolase</keyword>
<feature type="transmembrane region" description="Helical" evidence="6">
    <location>
        <begin position="140"/>
        <end position="162"/>
    </location>
</feature>
<dbReference type="KEGG" id="pda:103709813"/>
<dbReference type="GO" id="GO:0006487">
    <property type="term" value="P:protein N-linked glycosylation"/>
    <property type="evidence" value="ECO:0007669"/>
    <property type="project" value="TreeGrafter"/>
</dbReference>
<feature type="transmembrane region" description="Helical" evidence="6">
    <location>
        <begin position="267"/>
        <end position="286"/>
    </location>
</feature>
<gene>
    <name evidence="9 10 11" type="primary">LOC103709813</name>
</gene>
<evidence type="ECO:0000256" key="3">
    <source>
        <dbReference type="ARBA" id="ARBA00022801"/>
    </source>
</evidence>
<evidence type="ECO:0000256" key="2">
    <source>
        <dbReference type="ARBA" id="ARBA00022692"/>
    </source>
</evidence>
<accession>A0A8B7C7Y8</accession>
<keyword evidence="8" id="KW-1185">Reference proteome</keyword>
<reference evidence="9 10" key="2">
    <citation type="submission" date="2025-04" db="UniProtKB">
        <authorList>
            <consortium name="RefSeq"/>
        </authorList>
    </citation>
    <scope>IDENTIFICATION</scope>
    <source>
        <tissue evidence="9 10">Young leaves</tissue>
    </source>
</reference>
<evidence type="ECO:0000313" key="10">
    <source>
        <dbReference type="RefSeq" id="XP_008793559.2"/>
    </source>
</evidence>
<evidence type="ECO:0000256" key="4">
    <source>
        <dbReference type="ARBA" id="ARBA00022989"/>
    </source>
</evidence>
<dbReference type="GO" id="GO:0047874">
    <property type="term" value="F:dolichyldiphosphatase activity"/>
    <property type="evidence" value="ECO:0007669"/>
    <property type="project" value="TreeGrafter"/>
</dbReference>
<dbReference type="GO" id="GO:0005789">
    <property type="term" value="C:endoplasmic reticulum membrane"/>
    <property type="evidence" value="ECO:0007669"/>
    <property type="project" value="TreeGrafter"/>
</dbReference>
<comment type="subcellular location">
    <subcellularLocation>
        <location evidence="1">Membrane</location>
        <topology evidence="1">Multi-pass membrane protein</topology>
    </subcellularLocation>
</comment>
<dbReference type="InterPro" id="IPR036938">
    <property type="entry name" value="PAP2/HPO_sf"/>
</dbReference>
<dbReference type="GeneID" id="103709813"/>
<evidence type="ECO:0000313" key="11">
    <source>
        <dbReference type="RefSeq" id="XP_038980207.1"/>
    </source>
</evidence>
<dbReference type="SUPFAM" id="SSF48317">
    <property type="entry name" value="Acid phosphatase/Vanadium-dependent haloperoxidase"/>
    <property type="match status" value="1"/>
</dbReference>
<sequence length="336" mass="37418">MTHRIALVQRYHSPFGINQRRDHILGESLASPLYLPSQTPIQRPPRRNLPSTTSLSHARFHVSLTNAPTIFYSYPNSKSSIPPLPAASPFPEKPPGSRREDRVEVASTANGMASPSPAAALKAVTLTHVRYRRGDSLGHFLAWVSLIPVFISLGGFVTHFVFRRELQGLCFALGLIVSQVLNELIKTSVQQSRPATCAALEMCESHGWPSSHAQYMFFFAAYFTLLCYKGVVGVASSRSRLFLAFLPWPPAVLTMYSRVYLGYHTVAQVFAGATLGVVLGVGWFWIVNSMLMEYFPAIEESPVGRFLYIKDTSHIPNVLKFEYDNARAARKKLAQD</sequence>
<evidence type="ECO:0000259" key="7">
    <source>
        <dbReference type="SMART" id="SM00014"/>
    </source>
</evidence>